<sequence length="181" mass="18338">MRQSRTARPSFKSLAAWITACSLAGSALAQQVTVPAPVEVAPQGAAPTAPPSPPPPVTLPAPSAAPAALDAGLPQAQGSGSIQWRCGGIGSDESTAMRAAMKAHPLSLLFARADGAYLADVQVDIRAEASGGVSQSLRASGPVCLLSLPPGRYVVDASLGGERKTQSVQVGGAPRTLDFRF</sequence>
<dbReference type="RefSeq" id="WP_271429587.1">
    <property type="nucleotide sequence ID" value="NZ_JAQIPB010000009.1"/>
</dbReference>
<evidence type="ECO:0000256" key="1">
    <source>
        <dbReference type="SAM" id="MobiDB-lite"/>
    </source>
</evidence>
<organism evidence="3 4">
    <name type="scientific">Xenophilus arseniciresistens</name>
    <dbReference type="NCBI Taxonomy" id="1283306"/>
    <lineage>
        <taxon>Bacteria</taxon>
        <taxon>Pseudomonadati</taxon>
        <taxon>Pseudomonadota</taxon>
        <taxon>Betaproteobacteria</taxon>
        <taxon>Burkholderiales</taxon>
        <taxon>Comamonadaceae</taxon>
        <taxon>Xenophilus</taxon>
    </lineage>
</organism>
<accession>A0AAE3T1A6</accession>
<keyword evidence="3" id="KW-0121">Carboxypeptidase</keyword>
<evidence type="ECO:0000313" key="4">
    <source>
        <dbReference type="Proteomes" id="UP001212602"/>
    </source>
</evidence>
<keyword evidence="4" id="KW-1185">Reference proteome</keyword>
<dbReference type="EMBL" id="JAQIPB010000009">
    <property type="protein sequence ID" value="MDA7418370.1"/>
    <property type="molecule type" value="Genomic_DNA"/>
</dbReference>
<dbReference type="AlphaFoldDB" id="A0AAE3T1A6"/>
<gene>
    <name evidence="3" type="ORF">PGB34_18535</name>
</gene>
<feature type="compositionally biased region" description="Pro residues" evidence="1">
    <location>
        <begin position="48"/>
        <end position="59"/>
    </location>
</feature>
<comment type="caution">
    <text evidence="3">The sequence shown here is derived from an EMBL/GenBank/DDBJ whole genome shotgun (WGS) entry which is preliminary data.</text>
</comment>
<reference evidence="3" key="1">
    <citation type="submission" date="2023-01" db="EMBL/GenBank/DDBJ databases">
        <title>Xenophilus mangrovi sp. nov., isolated from soil of Mangrove nature reserve.</title>
        <authorList>
            <person name="Xu S."/>
            <person name="Liu Z."/>
            <person name="Xu Y."/>
        </authorList>
    </citation>
    <scope>NUCLEOTIDE SEQUENCE</scope>
    <source>
        <strain evidence="3">YW8</strain>
    </source>
</reference>
<proteinExistence type="predicted"/>
<feature type="signal peptide" evidence="2">
    <location>
        <begin position="1"/>
        <end position="29"/>
    </location>
</feature>
<feature type="chain" id="PRO_5041931744" evidence="2">
    <location>
        <begin position="30"/>
        <end position="181"/>
    </location>
</feature>
<name>A0AAE3T1A6_9BURK</name>
<keyword evidence="3" id="KW-0378">Hydrolase</keyword>
<dbReference type="Proteomes" id="UP001212602">
    <property type="component" value="Unassembled WGS sequence"/>
</dbReference>
<evidence type="ECO:0000256" key="2">
    <source>
        <dbReference type="SAM" id="SignalP"/>
    </source>
</evidence>
<feature type="region of interest" description="Disordered" evidence="1">
    <location>
        <begin position="41"/>
        <end position="65"/>
    </location>
</feature>
<evidence type="ECO:0000313" key="3">
    <source>
        <dbReference type="EMBL" id="MDA7418370.1"/>
    </source>
</evidence>
<dbReference type="GO" id="GO:0004180">
    <property type="term" value="F:carboxypeptidase activity"/>
    <property type="evidence" value="ECO:0007669"/>
    <property type="project" value="UniProtKB-KW"/>
</dbReference>
<keyword evidence="2" id="KW-0732">Signal</keyword>
<protein>
    <submittedName>
        <fullName evidence="3">Carboxypeptidase regulatory-like domain-containing protein</fullName>
    </submittedName>
</protein>
<keyword evidence="3" id="KW-0645">Protease</keyword>